<evidence type="ECO:0000256" key="1">
    <source>
        <dbReference type="ARBA" id="ARBA00003299"/>
    </source>
</evidence>
<dbReference type="SMART" id="SM00829">
    <property type="entry name" value="PKS_ER"/>
    <property type="match status" value="1"/>
</dbReference>
<comment type="function">
    <text evidence="1">Involved in some intermediate steps for the synthesis of the antibiotic polyketide bacillaene which is involved in secondary metabolism.</text>
</comment>
<dbReference type="InterPro" id="IPR020843">
    <property type="entry name" value="ER"/>
</dbReference>
<sequence>MNFQEILRALQAGKINSEDAKKMITRVTEASDSRHHSQLHKEVVVTKSRGLVLSTVHSLDELSLQPWVVPDPEKGEVTIQVKASAINFPDTMCVKGLYPTMPEYPFVPGFEVAGIVTKIANGVTDFQVGDEIIALTGKQLGGHATYVNVSVANAVRKPRNITFEEACSLPVVFSTVYHAFETGGLGSKEHVLIQTATGGCGLVAIQLANLKGCVCYGTSSKSEKLDILKRIGVSHAINYRTTEFDQEIKKMTNGSGIDVVLNMLSGDSIQKGLNCLGPSGRYIELAVHALKTSKKLDLSKLVQNQSIYSVDLRRLSAAKGFNKELLTTMVSLLESEKIVPIVSRVYPLQQITEALEYVGEGKHIGKVVISHTAQDMMDYSDLLIQRMQLQKEKSESSLFIQREKAIVNLPSVKVQQNEGIAIIGMSGQFPKSKNIDEFWDNLAQGRDCVTEIPPERWSLEDYYDPDVKSPGKTYCKWMGALDDVDKFDPLFFHISPVEAEYMDPQQRLFLENSWKCIEDAGLSPIALSGSRCGVFVGCGTTDYGRSQGQQEMNAQSLMGASVSILSSRISYLLNLKGPCLAIDTACSSSLVAIAEACNSLALGNCDLALAGGVSVMAGPSMHIMTSKAGMLSKDGRCFTFDNRANGFVPGEGVGVVLLKRLSDAIRDDDPLYGVIRGWGINQDGKTNGITAPSVNSQVQLEKEVYERYGIHPENISLIEAHGTGTKLGDPIEMEALTEAFRAYTDKQHYCAVGSVKSNIGHLMAASGVSGVIKVLLALKHRMLPPTIHFDSLNEHISLERSPFYINTKLQPWSIQNGIPRLACVSSFGFSGTNAHLVIEEYVPKSPRINLSVSDNKDKLLLFPWSAKNWEQLNTHVKLMKSFVERHENISLEDVAYTLQVGRAPMDFRLAILANTKVALLTAMEAFLNGRASTSIYKGQIMKGKEGLAIFEEDEETTALLKNWLQKGKLKKIAGVWVKGLSIDWDQLYEKEERRRLHIPTYPFARESYWLNQIKQEKEFQSHAVIHPLLQQNTSQFSEQRYSSTFTGEEFFLKDHVVSGQRVLPGVAYVEMVRAAVEQAIGDFVQSSTQISFEDVLWAKPICVEDEPFDVHVSLVPEENNTIRYFVYSNPVEGIERVIHCQGRVLLCPYKEVSAMNIPKLLAECSLQMLSSEQCYGAFDKLGIRYGSGFRGVEKIYVGEGKLLAKLRLPASVTEGLPRFVLHPSLMDSALQATIGFALTFGEEEAIRKGTHMGSYLPFALQSLEIYGKYTPDMWAFIRSSDQDVTDDNIQKYDVDLYDEEGNSKVKISGFTIKEVGSINKLNLNSRNEAGNVLNGKLELTPVWDKVSIEEQELYTDYSKSVLIVGGTMEDKNRMKDLYKDACLLEFTSSITIDEIARQLEVHESIEHFIWIAPNGKRHSVTNDALIEEQDLGVLQVFKIIKALLQLGYGNKEIQWSVITLQAQAIRKQDAIDSTHAGLHGLIGSMAKEYPNWKVRLIDLEADEAWPMEDIVNLPIESNGNVLGYRAGQWYRQRLIPCEVTPSGSSSYRSGGVYVVIGGAGGIGEVWSEYMIRTYQAQIVWIGRKNKDASIQARLDRLASLGPSPLYISADATDQVSLQNAYESIKTRYPRIHGVIHSAIVLLDQSLANMDEARFRSGLVAKVDVSVRMAQVFQKEPLDFVLFFSSFNSFLKSPGQSNYTSGCTFTDAFAYQLAMEWPCAVKVINWGYWGSVGTVATQEHRERMARVGMGSIEPQEAMEALEALLGGSVDQIAFVKTTKPLKMSGMRKDESILSFPARSGSMIQRLKNHFAQPQSNSPSITTDAFPVTGEVDGQLLQISRRFLSTTVSNILKVDMNEIDMDAEMTEYGLDLLKLSQLSDALNHEYKLDLTPGNLLEHVTLTKLAEFLTSNLNKCSFTDESIEEAFK</sequence>
<dbReference type="Gene3D" id="1.10.1200.10">
    <property type="entry name" value="ACP-like"/>
    <property type="match status" value="1"/>
</dbReference>
<dbReference type="Proteomes" id="UP001077662">
    <property type="component" value="Unassembled WGS sequence"/>
</dbReference>
<organism evidence="14 15">
    <name type="scientific">Brevibacillus laterosporus</name>
    <name type="common">Bacillus laterosporus</name>
    <dbReference type="NCBI Taxonomy" id="1465"/>
    <lineage>
        <taxon>Bacteria</taxon>
        <taxon>Bacillati</taxon>
        <taxon>Bacillota</taxon>
        <taxon>Bacilli</taxon>
        <taxon>Bacillales</taxon>
        <taxon>Paenibacillaceae</taxon>
        <taxon>Brevibacillus</taxon>
    </lineage>
</organism>
<dbReference type="Gene3D" id="3.40.50.720">
    <property type="entry name" value="NAD(P)-binding Rossmann-like Domain"/>
    <property type="match status" value="2"/>
</dbReference>
<dbReference type="Pfam" id="PF22336">
    <property type="entry name" value="RhiE-like_linker"/>
    <property type="match status" value="1"/>
</dbReference>
<dbReference type="GO" id="GO:0006633">
    <property type="term" value="P:fatty acid biosynthetic process"/>
    <property type="evidence" value="ECO:0007669"/>
    <property type="project" value="InterPro"/>
</dbReference>
<keyword evidence="5" id="KW-0963">Cytoplasm</keyword>
<dbReference type="Pfam" id="PF00109">
    <property type="entry name" value="ketoacyl-synt"/>
    <property type="match status" value="1"/>
</dbReference>
<dbReference type="PROSITE" id="PS00606">
    <property type="entry name" value="KS3_1"/>
    <property type="match status" value="1"/>
</dbReference>
<dbReference type="PANTHER" id="PTHR43775">
    <property type="entry name" value="FATTY ACID SYNTHASE"/>
    <property type="match status" value="1"/>
</dbReference>
<dbReference type="CDD" id="cd00833">
    <property type="entry name" value="PKS"/>
    <property type="match status" value="1"/>
</dbReference>
<evidence type="ECO:0000256" key="6">
    <source>
        <dbReference type="ARBA" id="ARBA00022553"/>
    </source>
</evidence>
<dbReference type="SMART" id="SM00822">
    <property type="entry name" value="PKS_KR"/>
    <property type="match status" value="1"/>
</dbReference>
<dbReference type="InterPro" id="IPR057326">
    <property type="entry name" value="KR_dom"/>
</dbReference>
<dbReference type="InterPro" id="IPR016039">
    <property type="entry name" value="Thiolase-like"/>
</dbReference>
<dbReference type="PROSITE" id="PS52004">
    <property type="entry name" value="KS3_2"/>
    <property type="match status" value="1"/>
</dbReference>
<dbReference type="InterPro" id="IPR054514">
    <property type="entry name" value="RhiE-like_linker"/>
</dbReference>
<dbReference type="RefSeq" id="WP_258432673.1">
    <property type="nucleotide sequence ID" value="NZ_JANSGW010000002.1"/>
</dbReference>
<dbReference type="SUPFAM" id="SSF53901">
    <property type="entry name" value="Thiolase-like"/>
    <property type="match status" value="1"/>
</dbReference>
<dbReference type="InterPro" id="IPR020807">
    <property type="entry name" value="PKS_DH"/>
</dbReference>
<evidence type="ECO:0000259" key="11">
    <source>
        <dbReference type="PROSITE" id="PS50075"/>
    </source>
</evidence>
<feature type="region of interest" description="C-terminal hotdog fold" evidence="10">
    <location>
        <begin position="1165"/>
        <end position="1321"/>
    </location>
</feature>
<evidence type="ECO:0000256" key="5">
    <source>
        <dbReference type="ARBA" id="ARBA00022490"/>
    </source>
</evidence>
<proteinExistence type="predicted"/>
<dbReference type="SMART" id="SM00823">
    <property type="entry name" value="PKS_PP"/>
    <property type="match status" value="1"/>
</dbReference>
<feature type="domain" description="Carrier" evidence="11">
    <location>
        <begin position="1836"/>
        <end position="1910"/>
    </location>
</feature>
<evidence type="ECO:0000313" key="15">
    <source>
        <dbReference type="Proteomes" id="UP001077662"/>
    </source>
</evidence>
<dbReference type="InterPro" id="IPR014030">
    <property type="entry name" value="Ketoacyl_synth_N"/>
</dbReference>
<dbReference type="CDD" id="cd08953">
    <property type="entry name" value="KR_2_SDR_x"/>
    <property type="match status" value="1"/>
</dbReference>
<dbReference type="InterPro" id="IPR011032">
    <property type="entry name" value="GroES-like_sf"/>
</dbReference>
<dbReference type="SUPFAM" id="SSF47336">
    <property type="entry name" value="ACP-like"/>
    <property type="match status" value="1"/>
</dbReference>
<feature type="domain" description="Ketosynthase family 3 (KS3)" evidence="12">
    <location>
        <begin position="417"/>
        <end position="840"/>
    </location>
</feature>
<dbReference type="GO" id="GO:0004315">
    <property type="term" value="F:3-oxoacyl-[acyl-carrier-protein] synthase activity"/>
    <property type="evidence" value="ECO:0007669"/>
    <property type="project" value="InterPro"/>
</dbReference>
<dbReference type="GO" id="GO:0005737">
    <property type="term" value="C:cytoplasm"/>
    <property type="evidence" value="ECO:0007669"/>
    <property type="project" value="UniProtKB-SubCell"/>
</dbReference>
<evidence type="ECO:0000256" key="8">
    <source>
        <dbReference type="ARBA" id="ARBA00022737"/>
    </source>
</evidence>
<keyword evidence="7" id="KW-0808">Transferase</keyword>
<comment type="pathway">
    <text evidence="3">Antibiotic biosynthesis; bacillaene biosynthesis.</text>
</comment>
<dbReference type="Pfam" id="PF08659">
    <property type="entry name" value="KR"/>
    <property type="match status" value="1"/>
</dbReference>
<dbReference type="PROSITE" id="PS50075">
    <property type="entry name" value="CARRIER"/>
    <property type="match status" value="1"/>
</dbReference>
<dbReference type="GO" id="GO:0016491">
    <property type="term" value="F:oxidoreductase activity"/>
    <property type="evidence" value="ECO:0007669"/>
    <property type="project" value="InterPro"/>
</dbReference>
<dbReference type="InterPro" id="IPR020806">
    <property type="entry name" value="PKS_PP-bd"/>
</dbReference>
<dbReference type="Gene3D" id="3.40.47.10">
    <property type="match status" value="1"/>
</dbReference>
<dbReference type="Pfam" id="PF08240">
    <property type="entry name" value="ADH_N"/>
    <property type="match status" value="1"/>
</dbReference>
<dbReference type="FunFam" id="3.40.47.10:FF:000019">
    <property type="entry name" value="Polyketide synthase type I"/>
    <property type="match status" value="1"/>
</dbReference>
<dbReference type="InterPro" id="IPR049552">
    <property type="entry name" value="PKS_DH_N"/>
</dbReference>
<dbReference type="InterPro" id="IPR020841">
    <property type="entry name" value="PKS_Beta-ketoAc_synthase_dom"/>
</dbReference>
<comment type="caution">
    <text evidence="14">The sequence shown here is derived from an EMBL/GenBank/DDBJ whole genome shotgun (WGS) entry which is preliminary data.</text>
</comment>
<dbReference type="InterPro" id="IPR049900">
    <property type="entry name" value="PKS_mFAS_DH"/>
</dbReference>
<dbReference type="SMART" id="SM00825">
    <property type="entry name" value="PKS_KS"/>
    <property type="match status" value="1"/>
</dbReference>
<dbReference type="InterPro" id="IPR014031">
    <property type="entry name" value="Ketoacyl_synth_C"/>
</dbReference>
<name>A0AAP3DCJ3_BRELA</name>
<dbReference type="InterPro" id="IPR050091">
    <property type="entry name" value="PKS_NRPS_Biosynth_Enz"/>
</dbReference>
<evidence type="ECO:0000256" key="10">
    <source>
        <dbReference type="PROSITE-ProRule" id="PRU01363"/>
    </source>
</evidence>
<evidence type="ECO:0000313" key="14">
    <source>
        <dbReference type="EMBL" id="MCZ0805566.1"/>
    </source>
</evidence>
<dbReference type="Pfam" id="PF13602">
    <property type="entry name" value="ADH_zinc_N_2"/>
    <property type="match status" value="1"/>
</dbReference>
<dbReference type="SMART" id="SM00826">
    <property type="entry name" value="PKS_DH"/>
    <property type="match status" value="1"/>
</dbReference>
<dbReference type="Gene3D" id="3.10.129.110">
    <property type="entry name" value="Polyketide synthase dehydratase"/>
    <property type="match status" value="1"/>
</dbReference>
<dbReference type="InterPro" id="IPR036736">
    <property type="entry name" value="ACP-like_sf"/>
</dbReference>
<evidence type="ECO:0000256" key="7">
    <source>
        <dbReference type="ARBA" id="ARBA00022679"/>
    </source>
</evidence>
<dbReference type="SUPFAM" id="SSF50129">
    <property type="entry name" value="GroES-like"/>
    <property type="match status" value="1"/>
</dbReference>
<feature type="active site" description="Proton acceptor; for dehydratase activity" evidence="10">
    <location>
        <position position="1055"/>
    </location>
</feature>
<dbReference type="InterPro" id="IPR042104">
    <property type="entry name" value="PKS_dehydratase_sf"/>
</dbReference>
<evidence type="ECO:0000256" key="4">
    <source>
        <dbReference type="ARBA" id="ARBA00022450"/>
    </source>
</evidence>
<dbReference type="EMBL" id="JAPTNE010000002">
    <property type="protein sequence ID" value="MCZ0805566.1"/>
    <property type="molecule type" value="Genomic_DNA"/>
</dbReference>
<dbReference type="InterPro" id="IPR013154">
    <property type="entry name" value="ADH-like_N"/>
</dbReference>
<feature type="active site" description="Proton donor; for dehydratase activity" evidence="10">
    <location>
        <position position="1227"/>
    </location>
</feature>
<dbReference type="Pfam" id="PF21089">
    <property type="entry name" value="PKS_DH_N"/>
    <property type="match status" value="1"/>
</dbReference>
<gene>
    <name evidence="14" type="ORF">O0554_01350</name>
</gene>
<reference evidence="14" key="1">
    <citation type="submission" date="2022-09" db="EMBL/GenBank/DDBJ databases">
        <title>Genome analysis and characterization of larvicidal activity of Brevibacillus strains.</title>
        <authorList>
            <person name="Patrusheva E.V."/>
            <person name="Izotova A.O."/>
            <person name="Toshchakov S.V."/>
            <person name="Sineoky S.P."/>
        </authorList>
    </citation>
    <scope>NUCLEOTIDE SEQUENCE</scope>
    <source>
        <strain evidence="14">VKPM_B-13247</strain>
    </source>
</reference>
<dbReference type="InterPro" id="IPR049551">
    <property type="entry name" value="PKS_DH_C"/>
</dbReference>
<dbReference type="InterPro" id="IPR013968">
    <property type="entry name" value="PKS_KR"/>
</dbReference>
<evidence type="ECO:0000256" key="2">
    <source>
        <dbReference type="ARBA" id="ARBA00004496"/>
    </source>
</evidence>
<keyword evidence="8" id="KW-0677">Repeat</keyword>
<dbReference type="Pfam" id="PF02801">
    <property type="entry name" value="Ketoacyl-synt_C"/>
    <property type="match status" value="1"/>
</dbReference>
<keyword evidence="9" id="KW-0511">Multifunctional enzyme</keyword>
<feature type="domain" description="PKS/mFAS DH" evidence="13">
    <location>
        <begin position="1026"/>
        <end position="1321"/>
    </location>
</feature>
<comment type="subcellular location">
    <subcellularLocation>
        <location evidence="2">Cytoplasm</location>
    </subcellularLocation>
</comment>
<keyword evidence="4" id="KW-0596">Phosphopantetheine</keyword>
<dbReference type="Pfam" id="PF14765">
    <property type="entry name" value="PS-DH"/>
    <property type="match status" value="1"/>
</dbReference>
<dbReference type="GO" id="GO:0031177">
    <property type="term" value="F:phosphopantetheine binding"/>
    <property type="evidence" value="ECO:0007669"/>
    <property type="project" value="InterPro"/>
</dbReference>
<dbReference type="PANTHER" id="PTHR43775:SF37">
    <property type="entry name" value="SI:DKEY-61P9.11"/>
    <property type="match status" value="1"/>
</dbReference>
<evidence type="ECO:0000256" key="9">
    <source>
        <dbReference type="ARBA" id="ARBA00023268"/>
    </source>
</evidence>
<dbReference type="PROSITE" id="PS52019">
    <property type="entry name" value="PKS_MFAS_DH"/>
    <property type="match status" value="1"/>
</dbReference>
<dbReference type="GO" id="GO:0004312">
    <property type="term" value="F:fatty acid synthase activity"/>
    <property type="evidence" value="ECO:0007669"/>
    <property type="project" value="TreeGrafter"/>
</dbReference>
<accession>A0AAP3DCJ3</accession>
<protein>
    <submittedName>
        <fullName evidence="14">SDR family NAD(P)-dependent oxidoreductase</fullName>
    </submittedName>
</protein>
<evidence type="ECO:0000259" key="12">
    <source>
        <dbReference type="PROSITE" id="PS52004"/>
    </source>
</evidence>
<dbReference type="InterPro" id="IPR009081">
    <property type="entry name" value="PP-bd_ACP"/>
</dbReference>
<evidence type="ECO:0000256" key="3">
    <source>
        <dbReference type="ARBA" id="ARBA00004789"/>
    </source>
</evidence>
<dbReference type="Gene3D" id="1.10.1240.100">
    <property type="match status" value="1"/>
</dbReference>
<dbReference type="SUPFAM" id="SSF51735">
    <property type="entry name" value="NAD(P)-binding Rossmann-fold domains"/>
    <property type="match status" value="3"/>
</dbReference>
<feature type="region of interest" description="N-terminal hotdog fold" evidence="10">
    <location>
        <begin position="1026"/>
        <end position="1151"/>
    </location>
</feature>
<evidence type="ECO:0000259" key="13">
    <source>
        <dbReference type="PROSITE" id="PS52019"/>
    </source>
</evidence>
<keyword evidence="6" id="KW-0597">Phosphoprotein</keyword>
<dbReference type="Pfam" id="PF00550">
    <property type="entry name" value="PP-binding"/>
    <property type="match status" value="1"/>
</dbReference>
<dbReference type="InterPro" id="IPR018201">
    <property type="entry name" value="Ketoacyl_synth_AS"/>
</dbReference>
<dbReference type="InterPro" id="IPR036291">
    <property type="entry name" value="NAD(P)-bd_dom_sf"/>
</dbReference>
<dbReference type="Gene3D" id="3.90.180.10">
    <property type="entry name" value="Medium-chain alcohol dehydrogenases, catalytic domain"/>
    <property type="match status" value="1"/>
</dbReference>